<dbReference type="InterPro" id="IPR036249">
    <property type="entry name" value="Thioredoxin-like_sf"/>
</dbReference>
<gene>
    <name evidence="2" type="ORF">HC246_11010</name>
</gene>
<keyword evidence="3" id="KW-1185">Reference proteome</keyword>
<organism evidence="2 3">
    <name type="scientific">Pseudanabaena yagii GIHE-NHR1</name>
    <dbReference type="NCBI Taxonomy" id="2722753"/>
    <lineage>
        <taxon>Bacteria</taxon>
        <taxon>Bacillati</taxon>
        <taxon>Cyanobacteriota</taxon>
        <taxon>Cyanophyceae</taxon>
        <taxon>Pseudanabaenales</taxon>
        <taxon>Pseudanabaenaceae</taxon>
        <taxon>Pseudanabaena</taxon>
        <taxon>Pseudanabaena yagii</taxon>
    </lineage>
</organism>
<proteinExistence type="predicted"/>
<dbReference type="Gene3D" id="3.40.30.10">
    <property type="entry name" value="Glutaredoxin"/>
    <property type="match status" value="1"/>
</dbReference>
<reference evidence="2 3" key="1">
    <citation type="submission" date="2020-03" db="EMBL/GenBank/DDBJ databases">
        <title>Draft Genome Sequence of 2-Methylisoborneol Producing Pseudanabaena yagii Strain GIHE-NHR1 Isolated from North Han River in South Korea.</title>
        <authorList>
            <person name="Jeong J."/>
        </authorList>
    </citation>
    <scope>NUCLEOTIDE SEQUENCE [LARGE SCALE GENOMIC DNA]</scope>
    <source>
        <strain evidence="2 3">GIHE-NHR1</strain>
    </source>
</reference>
<dbReference type="Proteomes" id="UP000738376">
    <property type="component" value="Unassembled WGS sequence"/>
</dbReference>
<protein>
    <recommendedName>
        <fullName evidence="4">Thioredoxin domain-containing protein</fullName>
    </recommendedName>
</protein>
<sequence length="170" mass="18982">MSSITQTALEILEYIYNSNFATVYPMKFHYASSTLAAFGMAIASVTSISAVAFTPLITSPAIAQETGEPVTTTSTPQAIALSKYLKKIGAKVYTAYWCPHCHNQKERFGKEAVKNLQVIECDRRGVNPQTQLCIDKKIRGFPTWEINGRFYEGDRTLENLANLSRYRNGI</sequence>
<keyword evidence="1" id="KW-0812">Transmembrane</keyword>
<dbReference type="SUPFAM" id="SSF52833">
    <property type="entry name" value="Thioredoxin-like"/>
    <property type="match status" value="1"/>
</dbReference>
<feature type="transmembrane region" description="Helical" evidence="1">
    <location>
        <begin position="35"/>
        <end position="57"/>
    </location>
</feature>
<dbReference type="EMBL" id="JAAVJL010000001">
    <property type="protein sequence ID" value="NMF58533.1"/>
    <property type="molecule type" value="Genomic_DNA"/>
</dbReference>
<dbReference type="PANTHER" id="PTHR34573:SF1">
    <property type="entry name" value="VITAMIN K EPOXIDE REDUCTASE DOMAIN-CONTAINING PROTEIN"/>
    <property type="match status" value="1"/>
</dbReference>
<dbReference type="PANTHER" id="PTHR34573">
    <property type="entry name" value="VKC DOMAIN-CONTAINING PROTEIN"/>
    <property type="match status" value="1"/>
</dbReference>
<evidence type="ECO:0000313" key="2">
    <source>
        <dbReference type="EMBL" id="NMF58533.1"/>
    </source>
</evidence>
<dbReference type="CDD" id="cd02961">
    <property type="entry name" value="PDI_a_family"/>
    <property type="match status" value="1"/>
</dbReference>
<evidence type="ECO:0008006" key="4">
    <source>
        <dbReference type="Google" id="ProtNLM"/>
    </source>
</evidence>
<evidence type="ECO:0000256" key="1">
    <source>
        <dbReference type="SAM" id="Phobius"/>
    </source>
</evidence>
<evidence type="ECO:0000313" key="3">
    <source>
        <dbReference type="Proteomes" id="UP000738376"/>
    </source>
</evidence>
<comment type="caution">
    <text evidence="2">The sequence shown here is derived from an EMBL/GenBank/DDBJ whole genome shotgun (WGS) entry which is preliminary data.</text>
</comment>
<accession>A0ABX1LQY7</accession>
<keyword evidence="1" id="KW-0472">Membrane</keyword>
<dbReference type="RefSeq" id="WP_169363427.1">
    <property type="nucleotide sequence ID" value="NZ_JAAVJL010000001.1"/>
</dbReference>
<name>A0ABX1LQY7_9CYAN</name>
<keyword evidence="1" id="KW-1133">Transmembrane helix</keyword>